<dbReference type="AlphaFoldDB" id="A0A2H1WJH1"/>
<reference evidence="1" key="1">
    <citation type="submission" date="2016-07" db="EMBL/GenBank/DDBJ databases">
        <authorList>
            <person name="Bretaudeau A."/>
        </authorList>
    </citation>
    <scope>NUCLEOTIDE SEQUENCE</scope>
    <source>
        <strain evidence="1">Rice</strain>
        <tissue evidence="1">Whole body</tissue>
    </source>
</reference>
<organism evidence="1">
    <name type="scientific">Spodoptera frugiperda</name>
    <name type="common">Fall armyworm</name>
    <dbReference type="NCBI Taxonomy" id="7108"/>
    <lineage>
        <taxon>Eukaryota</taxon>
        <taxon>Metazoa</taxon>
        <taxon>Ecdysozoa</taxon>
        <taxon>Arthropoda</taxon>
        <taxon>Hexapoda</taxon>
        <taxon>Insecta</taxon>
        <taxon>Pterygota</taxon>
        <taxon>Neoptera</taxon>
        <taxon>Endopterygota</taxon>
        <taxon>Lepidoptera</taxon>
        <taxon>Glossata</taxon>
        <taxon>Ditrysia</taxon>
        <taxon>Noctuoidea</taxon>
        <taxon>Noctuidae</taxon>
        <taxon>Amphipyrinae</taxon>
        <taxon>Spodoptera</taxon>
    </lineage>
</organism>
<proteinExistence type="predicted"/>
<gene>
    <name evidence="1" type="ORF">SFRICE_036184</name>
</gene>
<name>A0A2H1WJH1_SPOFR</name>
<protein>
    <submittedName>
        <fullName evidence="1">SFRICE_036184</fullName>
    </submittedName>
</protein>
<evidence type="ECO:0000313" key="1">
    <source>
        <dbReference type="EMBL" id="SOQ53116.1"/>
    </source>
</evidence>
<accession>A0A2H1WJH1</accession>
<dbReference type="EMBL" id="ODYU01009021">
    <property type="protein sequence ID" value="SOQ53116.1"/>
    <property type="molecule type" value="Genomic_DNA"/>
</dbReference>
<sequence length="211" mass="22600">MQHTSKHVACKQANKHASKQHASKHAACMQACKQASSMQASKQHASKHAASKHGFCHGSGAAGLRRCGAPAAPLDFKLHSREWQLTSPHERYVVVFYDGSRAPEPEVGLFCLALGVGLELIEFSQPLLSHSHPDVPLLCRLEVENHPMTSPALGEARGSVRLLLTKNHPVPSPAFRAGAPISPIYTGAANYLAGLPELWLEPDVISISSAG</sequence>